<evidence type="ECO:0000259" key="16">
    <source>
        <dbReference type="PROSITE" id="PS51194"/>
    </source>
</evidence>
<dbReference type="EMBL" id="CM035410">
    <property type="protein sequence ID" value="KAH7437048.1"/>
    <property type="molecule type" value="Genomic_DNA"/>
</dbReference>
<dbReference type="Pfam" id="PF00271">
    <property type="entry name" value="Helicase_C"/>
    <property type="match status" value="1"/>
</dbReference>
<keyword evidence="5" id="KW-0378">Hydrolase</keyword>
<dbReference type="CDD" id="cd12938">
    <property type="entry name" value="GUCT_Hera"/>
    <property type="match status" value="1"/>
</dbReference>
<comment type="caution">
    <text evidence="18">The sequence shown here is derived from an EMBL/GenBank/DDBJ whole genome shotgun (WGS) entry which is preliminary data.</text>
</comment>
<dbReference type="CDD" id="cd00268">
    <property type="entry name" value="DEADc"/>
    <property type="match status" value="1"/>
</dbReference>
<dbReference type="Gene3D" id="4.10.60.10">
    <property type="entry name" value="Zinc finger, CCHC-type"/>
    <property type="match status" value="1"/>
</dbReference>
<dbReference type="FunFam" id="3.40.50.300:FF:000911">
    <property type="entry name" value="Nucleolar RNA helicase II"/>
    <property type="match status" value="1"/>
</dbReference>
<keyword evidence="8" id="KW-0694">RNA-binding</keyword>
<reference evidence="18" key="1">
    <citation type="submission" date="2021-08" db="EMBL/GenBank/DDBJ databases">
        <title>WGS assembly of Ceratopteris richardii.</title>
        <authorList>
            <person name="Marchant D.B."/>
            <person name="Chen G."/>
            <person name="Jenkins J."/>
            <person name="Shu S."/>
            <person name="Leebens-Mack J."/>
            <person name="Grimwood J."/>
            <person name="Schmutz J."/>
            <person name="Soltis P."/>
            <person name="Soltis D."/>
            <person name="Chen Z.-H."/>
        </authorList>
    </citation>
    <scope>NUCLEOTIDE SEQUENCE</scope>
    <source>
        <strain evidence="18">Whitten #5841</strain>
        <tissue evidence="18">Leaf</tissue>
    </source>
</reference>
<name>A0A8T2UYC3_CERRI</name>
<dbReference type="GO" id="GO:0016787">
    <property type="term" value="F:hydrolase activity"/>
    <property type="evidence" value="ECO:0007669"/>
    <property type="project" value="UniProtKB-KW"/>
</dbReference>
<feature type="domain" description="Helicase C-terminal" evidence="16">
    <location>
        <begin position="370"/>
        <end position="516"/>
    </location>
</feature>
<dbReference type="SUPFAM" id="SSF52540">
    <property type="entry name" value="P-loop containing nucleoside triphosphate hydrolases"/>
    <property type="match status" value="1"/>
</dbReference>
<dbReference type="PANTHER" id="PTHR47959:SF1">
    <property type="entry name" value="ATP-DEPENDENT RNA HELICASE DBPA"/>
    <property type="match status" value="1"/>
</dbReference>
<evidence type="ECO:0000256" key="1">
    <source>
        <dbReference type="ARBA" id="ARBA00006517"/>
    </source>
</evidence>
<dbReference type="EC" id="3.6.4.13" evidence="2"/>
<evidence type="ECO:0000313" key="18">
    <source>
        <dbReference type="EMBL" id="KAH7437049.1"/>
    </source>
</evidence>
<dbReference type="SMART" id="SM00490">
    <property type="entry name" value="HELICc"/>
    <property type="match status" value="1"/>
</dbReference>
<keyword evidence="9" id="KW-0809">Transit peptide</keyword>
<dbReference type="SMART" id="SM00487">
    <property type="entry name" value="DEXDc"/>
    <property type="match status" value="1"/>
</dbReference>
<dbReference type="GO" id="GO:0003723">
    <property type="term" value="F:RNA binding"/>
    <property type="evidence" value="ECO:0007669"/>
    <property type="project" value="UniProtKB-KW"/>
</dbReference>
<keyword evidence="7" id="KW-0067">ATP-binding</keyword>
<gene>
    <name evidence="18" type="ORF">KP509_05G054100</name>
</gene>
<organism evidence="18 19">
    <name type="scientific">Ceratopteris richardii</name>
    <name type="common">Triangle waterfern</name>
    <dbReference type="NCBI Taxonomy" id="49495"/>
    <lineage>
        <taxon>Eukaryota</taxon>
        <taxon>Viridiplantae</taxon>
        <taxon>Streptophyta</taxon>
        <taxon>Embryophyta</taxon>
        <taxon>Tracheophyta</taxon>
        <taxon>Polypodiopsida</taxon>
        <taxon>Polypodiidae</taxon>
        <taxon>Polypodiales</taxon>
        <taxon>Pteridineae</taxon>
        <taxon>Pteridaceae</taxon>
        <taxon>Parkerioideae</taxon>
        <taxon>Ceratopteris</taxon>
    </lineage>
</organism>
<proteinExistence type="inferred from homology"/>
<dbReference type="PROSITE" id="PS51195">
    <property type="entry name" value="Q_MOTIF"/>
    <property type="match status" value="1"/>
</dbReference>
<dbReference type="InterPro" id="IPR014001">
    <property type="entry name" value="Helicase_ATP-bd"/>
</dbReference>
<keyword evidence="11" id="KW-0863">Zinc-finger</keyword>
<dbReference type="CDD" id="cd18787">
    <property type="entry name" value="SF2_C_DEAD"/>
    <property type="match status" value="1"/>
</dbReference>
<protein>
    <recommendedName>
        <fullName evidence="2">RNA helicase</fullName>
        <ecNumber evidence="2">3.6.4.13</ecNumber>
    </recommendedName>
</protein>
<evidence type="ECO:0000256" key="8">
    <source>
        <dbReference type="ARBA" id="ARBA00022884"/>
    </source>
</evidence>
<dbReference type="SUPFAM" id="SSF57756">
    <property type="entry name" value="Retrovirus zinc finger-like domains"/>
    <property type="match status" value="1"/>
</dbReference>
<dbReference type="OrthoDB" id="4255at2759"/>
<dbReference type="Gene3D" id="3.40.50.300">
    <property type="entry name" value="P-loop containing nucleotide triphosphate hydrolases"/>
    <property type="match status" value="2"/>
</dbReference>
<evidence type="ECO:0000256" key="6">
    <source>
        <dbReference type="ARBA" id="ARBA00022806"/>
    </source>
</evidence>
<dbReference type="PANTHER" id="PTHR47959">
    <property type="entry name" value="ATP-DEPENDENT RNA HELICASE RHLE-RELATED"/>
    <property type="match status" value="1"/>
</dbReference>
<feature type="domain" description="Helicase ATP-binding" evidence="15">
    <location>
        <begin position="166"/>
        <end position="341"/>
    </location>
</feature>
<dbReference type="GO" id="GO:0005829">
    <property type="term" value="C:cytosol"/>
    <property type="evidence" value="ECO:0007669"/>
    <property type="project" value="TreeGrafter"/>
</dbReference>
<dbReference type="Proteomes" id="UP000825935">
    <property type="component" value="Chromosome 5"/>
</dbReference>
<evidence type="ECO:0000256" key="12">
    <source>
        <dbReference type="PROSITE-ProRule" id="PRU00552"/>
    </source>
</evidence>
<dbReference type="InterPro" id="IPR027417">
    <property type="entry name" value="P-loop_NTPase"/>
</dbReference>
<feature type="compositionally biased region" description="Low complexity" evidence="13">
    <location>
        <begin position="714"/>
        <end position="729"/>
    </location>
</feature>
<evidence type="ECO:0000256" key="7">
    <source>
        <dbReference type="ARBA" id="ARBA00022840"/>
    </source>
</evidence>
<feature type="region of interest" description="Disordered" evidence="13">
    <location>
        <begin position="665"/>
        <end position="744"/>
    </location>
</feature>
<evidence type="ECO:0000256" key="9">
    <source>
        <dbReference type="ARBA" id="ARBA00022946"/>
    </source>
</evidence>
<evidence type="ECO:0000256" key="13">
    <source>
        <dbReference type="SAM" id="MobiDB-lite"/>
    </source>
</evidence>
<evidence type="ECO:0000313" key="19">
    <source>
        <dbReference type="Proteomes" id="UP000825935"/>
    </source>
</evidence>
<feature type="short sequence motif" description="Q motif" evidence="12">
    <location>
        <begin position="135"/>
        <end position="163"/>
    </location>
</feature>
<dbReference type="InterPro" id="IPR001650">
    <property type="entry name" value="Helicase_C-like"/>
</dbReference>
<dbReference type="InterPro" id="IPR044742">
    <property type="entry name" value="DEAD/DEAH_RhlB"/>
</dbReference>
<evidence type="ECO:0000256" key="5">
    <source>
        <dbReference type="ARBA" id="ARBA00022801"/>
    </source>
</evidence>
<dbReference type="PROSITE" id="PS51194">
    <property type="entry name" value="HELICASE_CTER"/>
    <property type="match status" value="1"/>
</dbReference>
<evidence type="ECO:0000259" key="14">
    <source>
        <dbReference type="PROSITE" id="PS50158"/>
    </source>
</evidence>
<dbReference type="SMART" id="SM00343">
    <property type="entry name" value="ZnF_C2HC"/>
    <property type="match status" value="1"/>
</dbReference>
<keyword evidence="19" id="KW-1185">Reference proteome</keyword>
<keyword evidence="11" id="KW-0479">Metal-binding</keyword>
<dbReference type="Pfam" id="PF26142">
    <property type="entry name" value="DD_DDX21-DDX50"/>
    <property type="match status" value="1"/>
</dbReference>
<dbReference type="GO" id="GO:0003724">
    <property type="term" value="F:RNA helicase activity"/>
    <property type="evidence" value="ECO:0007669"/>
    <property type="project" value="UniProtKB-EC"/>
</dbReference>
<dbReference type="PROSITE" id="PS50158">
    <property type="entry name" value="ZF_CCHC"/>
    <property type="match status" value="1"/>
</dbReference>
<keyword evidence="3" id="KW-0934">Plastid</keyword>
<dbReference type="InterPro" id="IPR001878">
    <property type="entry name" value="Znf_CCHC"/>
</dbReference>
<evidence type="ECO:0000256" key="4">
    <source>
        <dbReference type="ARBA" id="ARBA00022741"/>
    </source>
</evidence>
<dbReference type="PROSITE" id="PS51192">
    <property type="entry name" value="HELICASE_ATP_BIND_1"/>
    <property type="match status" value="1"/>
</dbReference>
<evidence type="ECO:0000259" key="15">
    <source>
        <dbReference type="PROSITE" id="PS51192"/>
    </source>
</evidence>
<dbReference type="Pfam" id="PF00098">
    <property type="entry name" value="zf-CCHC"/>
    <property type="match status" value="1"/>
</dbReference>
<dbReference type="GO" id="GO:0005524">
    <property type="term" value="F:ATP binding"/>
    <property type="evidence" value="ECO:0007669"/>
    <property type="project" value="UniProtKB-KW"/>
</dbReference>
<keyword evidence="4" id="KW-0547">Nucleotide-binding</keyword>
<evidence type="ECO:0000256" key="10">
    <source>
        <dbReference type="ARBA" id="ARBA00047984"/>
    </source>
</evidence>
<dbReference type="InterPro" id="IPR059027">
    <property type="entry name" value="DD_DDX21-DDX50"/>
</dbReference>
<evidence type="ECO:0000256" key="2">
    <source>
        <dbReference type="ARBA" id="ARBA00012552"/>
    </source>
</evidence>
<comment type="catalytic activity">
    <reaction evidence="10">
        <text>ATP + H2O = ADP + phosphate + H(+)</text>
        <dbReference type="Rhea" id="RHEA:13065"/>
        <dbReference type="ChEBI" id="CHEBI:15377"/>
        <dbReference type="ChEBI" id="CHEBI:15378"/>
        <dbReference type="ChEBI" id="CHEBI:30616"/>
        <dbReference type="ChEBI" id="CHEBI:43474"/>
        <dbReference type="ChEBI" id="CHEBI:456216"/>
        <dbReference type="EC" id="3.6.4.13"/>
    </reaction>
</comment>
<accession>A0A8T2UYC3</accession>
<dbReference type="InterPro" id="IPR036875">
    <property type="entry name" value="Znf_CCHC_sf"/>
</dbReference>
<dbReference type="OMA" id="IDHERTN"/>
<comment type="similarity">
    <text evidence="1">Belongs to the DEAD box helicase family. DDX21/DDX50 subfamily.</text>
</comment>
<dbReference type="InterPro" id="IPR014014">
    <property type="entry name" value="RNA_helicase_DEAD_Q_motif"/>
</dbReference>
<dbReference type="InterPro" id="IPR011545">
    <property type="entry name" value="DEAD/DEAH_box_helicase_dom"/>
</dbReference>
<feature type="domain" description="CCHC-type" evidence="14">
    <location>
        <begin position="748"/>
        <end position="763"/>
    </location>
</feature>
<keyword evidence="11" id="KW-0862">Zinc</keyword>
<keyword evidence="3" id="KW-0150">Chloroplast</keyword>
<keyword evidence="6" id="KW-0347">Helicase</keyword>
<dbReference type="GO" id="GO:0008270">
    <property type="term" value="F:zinc ion binding"/>
    <property type="evidence" value="ECO:0007669"/>
    <property type="project" value="UniProtKB-KW"/>
</dbReference>
<dbReference type="InterPro" id="IPR050079">
    <property type="entry name" value="DEAD_box_RNA_helicase"/>
</dbReference>
<feature type="domain" description="DEAD-box RNA helicase Q" evidence="17">
    <location>
        <begin position="135"/>
        <end position="163"/>
    </location>
</feature>
<dbReference type="InterPro" id="IPR012562">
    <property type="entry name" value="GUCT"/>
</dbReference>
<dbReference type="Pfam" id="PF00270">
    <property type="entry name" value="DEAD"/>
    <property type="match status" value="1"/>
</dbReference>
<feature type="compositionally biased region" description="Gly residues" evidence="13">
    <location>
        <begin position="688"/>
        <end position="701"/>
    </location>
</feature>
<evidence type="ECO:0000259" key="17">
    <source>
        <dbReference type="PROSITE" id="PS51195"/>
    </source>
</evidence>
<evidence type="ECO:0000256" key="3">
    <source>
        <dbReference type="ARBA" id="ARBA00022528"/>
    </source>
</evidence>
<dbReference type="AlphaFoldDB" id="A0A8T2UYC3"/>
<dbReference type="EMBL" id="CM035410">
    <property type="protein sequence ID" value="KAH7437049.1"/>
    <property type="molecule type" value="Genomic_DNA"/>
</dbReference>
<dbReference type="Pfam" id="PF08152">
    <property type="entry name" value="GUCT"/>
    <property type="match status" value="1"/>
</dbReference>
<evidence type="ECO:0000256" key="11">
    <source>
        <dbReference type="PROSITE-ProRule" id="PRU00047"/>
    </source>
</evidence>
<sequence>MASTASLGLTHTFQALSLETGCRKMAKPATGSIITRLSSSFFGDSSHTFTPSCTLGANQPSRLFNAMCIRMESTSFIKDDEWKRPAVALADYAVAEADLDFTGYSRNGHGGTYPDMEENGSFSASSDVSVDKRGLEISNLGLKAELVEALRKRGITNLFPIQEAVMKPATDGLDLIARAKTGTGKTLAFGIPIIQNLLLENERDRRRYRFPRVLVLAPTRELAMQVEKEFTESAPGLTTLCVYGGVSITAQQRKLQRGVDIAVGTPGRVIDLLERGSLVLNEVRFLVLDEADQMLAVGFEEEVERILDNVPANRQSMLFSATMPSWVNQLARKYLKNPLRIDLVGQNEEKLAEGIKMFSIRCPEGAKRSVLSDLITVYGKGGKTIVFTQTKKDADEVSLSMNRMLGTEALHGDISQAQREKTLAAFRNGKFSVLVATDVAARGLDIPNVDLIIHFEIPNDPETFVHRSGRTGRAGKEGITILMHTDSQMRTVRMIERDVGCKFEVIGVPSSQDVLRASSDQAQDALSKVHPDLTAVFLPTAEKLLKEQGATALAAAIAHLSGFTQPPASRSLITHQEGWMTLQFTRAQRWGGLLSPGGVMGALASIYPPAADEVGKILMLDPAEGMGAVFDLPEDVAKELLAIPLGPENSIQAISKLPTLQYNDAPRDRYGKFSSRGSPRRSSRPFGRSGGDAGWSSGGGARSRSNSRADDFDSWGSGSSRMDSRSGGWKSNPGYFQDSGAQRSQQTCFICNQPGHRAANCPRR</sequence>